<dbReference type="EMBL" id="PKPP01017129">
    <property type="protein sequence ID" value="PWA37185.1"/>
    <property type="molecule type" value="Genomic_DNA"/>
</dbReference>
<dbReference type="Pfam" id="PF05553">
    <property type="entry name" value="DUF761"/>
    <property type="match status" value="1"/>
</dbReference>
<protein>
    <recommendedName>
        <fullName evidence="3">Avr9/Cf-9 rapidly elicited protein 146</fullName>
    </recommendedName>
</protein>
<accession>A0A2U1KKA3</accession>
<gene>
    <name evidence="1" type="ORF">CTI12_AA592880</name>
</gene>
<dbReference type="AlphaFoldDB" id="A0A2U1KKA3"/>
<reference evidence="1 2" key="1">
    <citation type="journal article" date="2018" name="Mol. Plant">
        <title>The genome of Artemisia annua provides insight into the evolution of Asteraceae family and artemisinin biosynthesis.</title>
        <authorList>
            <person name="Shen Q."/>
            <person name="Zhang L."/>
            <person name="Liao Z."/>
            <person name="Wang S."/>
            <person name="Yan T."/>
            <person name="Shi P."/>
            <person name="Liu M."/>
            <person name="Fu X."/>
            <person name="Pan Q."/>
            <person name="Wang Y."/>
            <person name="Lv Z."/>
            <person name="Lu X."/>
            <person name="Zhang F."/>
            <person name="Jiang W."/>
            <person name="Ma Y."/>
            <person name="Chen M."/>
            <person name="Hao X."/>
            <person name="Li L."/>
            <person name="Tang Y."/>
            <person name="Lv G."/>
            <person name="Zhou Y."/>
            <person name="Sun X."/>
            <person name="Brodelius P.E."/>
            <person name="Rose J.K.C."/>
            <person name="Tang K."/>
        </authorList>
    </citation>
    <scope>NUCLEOTIDE SEQUENCE [LARGE SCALE GENOMIC DNA]</scope>
    <source>
        <strain evidence="2">cv. Huhao1</strain>
        <tissue evidence="1">Leaf</tissue>
    </source>
</reference>
<comment type="caution">
    <text evidence="1">The sequence shown here is derived from an EMBL/GenBank/DDBJ whole genome shotgun (WGS) entry which is preliminary data.</text>
</comment>
<dbReference type="STRING" id="35608.A0A2U1KKA3"/>
<keyword evidence="2" id="KW-1185">Reference proteome</keyword>
<evidence type="ECO:0000313" key="2">
    <source>
        <dbReference type="Proteomes" id="UP000245207"/>
    </source>
</evidence>
<dbReference type="Proteomes" id="UP000245207">
    <property type="component" value="Unassembled WGS sequence"/>
</dbReference>
<organism evidence="1 2">
    <name type="scientific">Artemisia annua</name>
    <name type="common">Sweet wormwood</name>
    <dbReference type="NCBI Taxonomy" id="35608"/>
    <lineage>
        <taxon>Eukaryota</taxon>
        <taxon>Viridiplantae</taxon>
        <taxon>Streptophyta</taxon>
        <taxon>Embryophyta</taxon>
        <taxon>Tracheophyta</taxon>
        <taxon>Spermatophyta</taxon>
        <taxon>Magnoliopsida</taxon>
        <taxon>eudicotyledons</taxon>
        <taxon>Gunneridae</taxon>
        <taxon>Pentapetalae</taxon>
        <taxon>asterids</taxon>
        <taxon>campanulids</taxon>
        <taxon>Asterales</taxon>
        <taxon>Asteraceae</taxon>
        <taxon>Asteroideae</taxon>
        <taxon>Anthemideae</taxon>
        <taxon>Artemisiinae</taxon>
        <taxon>Artemisia</taxon>
    </lineage>
</organism>
<sequence length="133" mass="15105">MEHASCILLHAGEYEFSCTTTPSKSKNPNFSIFPFHKKQHANKQENEVFDVVAFNAAVLKAMEMIHSENVSPALPGFGRSPMVRQLRVTDSPFPLSNVDEDSHVDDAAEEFINRFYNDLRRQKQICYGETVVL</sequence>
<evidence type="ECO:0008006" key="3">
    <source>
        <dbReference type="Google" id="ProtNLM"/>
    </source>
</evidence>
<dbReference type="InterPro" id="IPR008480">
    <property type="entry name" value="DUF761_pln"/>
</dbReference>
<dbReference type="OrthoDB" id="696337at2759"/>
<evidence type="ECO:0000313" key="1">
    <source>
        <dbReference type="EMBL" id="PWA37185.1"/>
    </source>
</evidence>
<proteinExistence type="predicted"/>
<name>A0A2U1KKA3_ARTAN</name>
<dbReference type="PANTHER" id="PTHR33265:SF8">
    <property type="entry name" value="AVR9_CF-9 RAPIDLY ELICITED PROTEIN 146"/>
    <property type="match status" value="1"/>
</dbReference>
<dbReference type="PANTHER" id="PTHR33265">
    <property type="entry name" value="AVR9/CF-9 RAPIDLY ELICITED PROTEIN-RELATED"/>
    <property type="match status" value="1"/>
</dbReference>